<dbReference type="STRING" id="67003.A0A1X0P8Y5"/>
<dbReference type="AlphaFoldDB" id="A0A1X0P8Y5"/>
<evidence type="ECO:0000313" key="4">
    <source>
        <dbReference type="Proteomes" id="UP000192257"/>
    </source>
</evidence>
<comment type="caution">
    <text evidence="3">The sequence shown here is derived from an EMBL/GenBank/DDBJ whole genome shotgun (WGS) entry which is preliminary data.</text>
</comment>
<sequence length="577" mass="65231">MSSTDVKMENEDFKLYREEEEEEEEKEEEEELMSDESTSLEASLEIKSDPMIDPSAPIVLTLVSSESEDPLPPESISDLIDRSNDDRYSVPFLIKEETFPVPSAITEEPWTPGQPLRISYISWNMAHKPPVHNEVSSFCIRPNAHIVVVCTQENGSHLSVKREQQQWVNYVTSTCLQDNYILVRQKTLWYIQILVYARKGDVATYVVHSDDSSVKTGIVNGLGGNKGGVAVSLVLSMSPSPLQASLHSGNEALGKSSKNKDKKNGTFTLPIEQLTSVFSPKGDFETGASNSVSFPQESTEAATSPYITLLFIGAHLAAHQKAVNMRNKDYNTIVKTLNVGFRGRYKRFFRKILLGSGTIGNEDSEEEEDEKKREEDVPELSGTLRNAVESKKENSETDNSNNNGDTLLSPDNNLSLMNLPPTSDPSSIAIQQELISRRDVTEEFDFVLFGGDLNYRINGTRKGIEYIIRYHKDIRSILIHNDQLNLERAKGAVFQRFREGNLLFRPTYKYEVDHDVYNFSKKKDRMPAYCDRILYKKRKGSNIGKVKIRLYTDVQQVRSSDHRPVVAIFDVATRAYI</sequence>
<proteinExistence type="predicted"/>
<dbReference type="SUPFAM" id="SSF56219">
    <property type="entry name" value="DNase I-like"/>
    <property type="match status" value="1"/>
</dbReference>
<dbReference type="VEuPathDB" id="TriTrypDB:TM35_000024190"/>
<dbReference type="Pfam" id="PF22669">
    <property type="entry name" value="Exo_endo_phos2"/>
    <property type="match status" value="2"/>
</dbReference>
<feature type="compositionally biased region" description="Acidic residues" evidence="1">
    <location>
        <begin position="18"/>
        <end position="34"/>
    </location>
</feature>
<dbReference type="InterPro" id="IPR036691">
    <property type="entry name" value="Endo/exonu/phosph_ase_sf"/>
</dbReference>
<dbReference type="GeneID" id="39981517"/>
<dbReference type="InterPro" id="IPR000300">
    <property type="entry name" value="IPPc"/>
</dbReference>
<keyword evidence="3" id="KW-0540">Nuclease</keyword>
<evidence type="ECO:0000313" key="3">
    <source>
        <dbReference type="EMBL" id="ORC93093.1"/>
    </source>
</evidence>
<gene>
    <name evidence="3" type="ORF">TM35_000024190</name>
</gene>
<accession>A0A1X0P8Y5</accession>
<feature type="compositionally biased region" description="Basic and acidic residues" evidence="1">
    <location>
        <begin position="1"/>
        <end position="17"/>
    </location>
</feature>
<keyword evidence="3" id="KW-0255">Endonuclease</keyword>
<keyword evidence="3" id="KW-0378">Hydrolase</keyword>
<dbReference type="GO" id="GO:0004527">
    <property type="term" value="F:exonuclease activity"/>
    <property type="evidence" value="ECO:0007669"/>
    <property type="project" value="UniProtKB-KW"/>
</dbReference>
<dbReference type="RefSeq" id="XP_028887159.1">
    <property type="nucleotide sequence ID" value="XM_029021737.1"/>
</dbReference>
<dbReference type="Gene3D" id="3.60.10.10">
    <property type="entry name" value="Endonuclease/exonuclease/phosphatase"/>
    <property type="match status" value="1"/>
</dbReference>
<dbReference type="InterPro" id="IPR046985">
    <property type="entry name" value="IP5"/>
</dbReference>
<evidence type="ECO:0000256" key="1">
    <source>
        <dbReference type="SAM" id="MobiDB-lite"/>
    </source>
</evidence>
<keyword evidence="4" id="KW-1185">Reference proteome</keyword>
<dbReference type="GO" id="GO:0004439">
    <property type="term" value="F:phosphatidylinositol-4,5-bisphosphate 5-phosphatase activity"/>
    <property type="evidence" value="ECO:0007669"/>
    <property type="project" value="TreeGrafter"/>
</dbReference>
<feature type="region of interest" description="Disordered" evidence="1">
    <location>
        <begin position="1"/>
        <end position="51"/>
    </location>
</feature>
<dbReference type="SMART" id="SM00128">
    <property type="entry name" value="IPPc"/>
    <property type="match status" value="1"/>
</dbReference>
<dbReference type="GO" id="GO:0004519">
    <property type="term" value="F:endonuclease activity"/>
    <property type="evidence" value="ECO:0007669"/>
    <property type="project" value="UniProtKB-KW"/>
</dbReference>
<reference evidence="3 4" key="1">
    <citation type="submission" date="2017-03" db="EMBL/GenBank/DDBJ databases">
        <title>An alternative strategy for trypanosome survival in the mammalian bloodstream revealed through genome and transcriptome analysis of the ubiquitous bovine parasite Trypanosoma (Megatrypanum) theileri.</title>
        <authorList>
            <person name="Kelly S."/>
            <person name="Ivens A."/>
            <person name="Mott A."/>
            <person name="O'Neill E."/>
            <person name="Emms D."/>
            <person name="Macleod O."/>
            <person name="Voorheis P."/>
            <person name="Matthews J."/>
            <person name="Matthews K."/>
            <person name="Carrington M."/>
        </authorList>
    </citation>
    <scope>NUCLEOTIDE SEQUENCE [LARGE SCALE GENOMIC DNA]</scope>
    <source>
        <strain evidence="3">Edinburgh</strain>
    </source>
</reference>
<name>A0A1X0P8Y5_9TRYP</name>
<dbReference type="PANTHER" id="PTHR11200">
    <property type="entry name" value="INOSITOL 5-PHOSPHATASE"/>
    <property type="match status" value="1"/>
</dbReference>
<feature type="domain" description="Inositol polyphosphate-related phosphatase" evidence="2">
    <location>
        <begin position="114"/>
        <end position="577"/>
    </location>
</feature>
<dbReference type="PANTHER" id="PTHR11200:SF275">
    <property type="entry name" value="LD06095P"/>
    <property type="match status" value="1"/>
</dbReference>
<dbReference type="EMBL" id="NBCO01000002">
    <property type="protein sequence ID" value="ORC93093.1"/>
    <property type="molecule type" value="Genomic_DNA"/>
</dbReference>
<feature type="compositionally biased region" description="Polar residues" evidence="1">
    <location>
        <begin position="397"/>
        <end position="422"/>
    </location>
</feature>
<organism evidence="3 4">
    <name type="scientific">Trypanosoma theileri</name>
    <dbReference type="NCBI Taxonomy" id="67003"/>
    <lineage>
        <taxon>Eukaryota</taxon>
        <taxon>Discoba</taxon>
        <taxon>Euglenozoa</taxon>
        <taxon>Kinetoplastea</taxon>
        <taxon>Metakinetoplastina</taxon>
        <taxon>Trypanosomatida</taxon>
        <taxon>Trypanosomatidae</taxon>
        <taxon>Trypanosoma</taxon>
    </lineage>
</organism>
<feature type="region of interest" description="Disordered" evidence="1">
    <location>
        <begin position="246"/>
        <end position="265"/>
    </location>
</feature>
<protein>
    <submittedName>
        <fullName evidence="3">Endonuclease/Exonuclease/phosphatase</fullName>
    </submittedName>
</protein>
<keyword evidence="3" id="KW-0269">Exonuclease</keyword>
<feature type="region of interest" description="Disordered" evidence="1">
    <location>
        <begin position="359"/>
        <end position="422"/>
    </location>
</feature>
<evidence type="ECO:0000259" key="2">
    <source>
        <dbReference type="SMART" id="SM00128"/>
    </source>
</evidence>
<dbReference type="OrthoDB" id="62798at2759"/>
<dbReference type="GO" id="GO:0046856">
    <property type="term" value="P:phosphatidylinositol dephosphorylation"/>
    <property type="evidence" value="ECO:0007669"/>
    <property type="project" value="InterPro"/>
</dbReference>
<dbReference type="Proteomes" id="UP000192257">
    <property type="component" value="Unassembled WGS sequence"/>
</dbReference>